<accession>A0A8H6CV54</accession>
<dbReference type="EMBL" id="JAAQPF010001117">
    <property type="protein sequence ID" value="KAF5693224.1"/>
    <property type="molecule type" value="Genomic_DNA"/>
</dbReference>
<sequence>MFWDAFAHSMANAEWFGELSLLLLLFLVLRYGVTIHRIPNPDRQRGVNVRRVHGGLQLDLMCLADFEITADAPLSNDVAKHYPASHSLRFLFAPTEF</sequence>
<protein>
    <submittedName>
        <fullName evidence="2">Uncharacterized protein</fullName>
    </submittedName>
</protein>
<name>A0A8H6CV54_9HYPO</name>
<organism evidence="2 3">
    <name type="scientific">Fusarium globosum</name>
    <dbReference type="NCBI Taxonomy" id="78864"/>
    <lineage>
        <taxon>Eukaryota</taxon>
        <taxon>Fungi</taxon>
        <taxon>Dikarya</taxon>
        <taxon>Ascomycota</taxon>
        <taxon>Pezizomycotina</taxon>
        <taxon>Sordariomycetes</taxon>
        <taxon>Hypocreomycetidae</taxon>
        <taxon>Hypocreales</taxon>
        <taxon>Nectriaceae</taxon>
        <taxon>Fusarium</taxon>
        <taxon>Fusarium fujikuroi species complex</taxon>
    </lineage>
</organism>
<keyword evidence="1" id="KW-0812">Transmembrane</keyword>
<keyword evidence="3" id="KW-1185">Reference proteome</keyword>
<reference evidence="2 3" key="1">
    <citation type="submission" date="2020-05" db="EMBL/GenBank/DDBJ databases">
        <title>Identification and distribution of gene clusters putatively required for synthesis of sphingolipid metabolism inhibitors in phylogenetically diverse species of the filamentous fungus Fusarium.</title>
        <authorList>
            <person name="Kim H.-S."/>
            <person name="Busman M."/>
            <person name="Brown D.W."/>
            <person name="Divon H."/>
            <person name="Uhlig S."/>
            <person name="Proctor R.H."/>
        </authorList>
    </citation>
    <scope>NUCLEOTIDE SEQUENCE [LARGE SCALE GENOMIC DNA]</scope>
    <source>
        <strain evidence="2 3">NRRL 26131</strain>
    </source>
</reference>
<dbReference type="Proteomes" id="UP000532311">
    <property type="component" value="Unassembled WGS sequence"/>
</dbReference>
<evidence type="ECO:0000313" key="2">
    <source>
        <dbReference type="EMBL" id="KAF5693224.1"/>
    </source>
</evidence>
<gene>
    <name evidence="2" type="ORF">FGLOB1_14438</name>
</gene>
<proteinExistence type="predicted"/>
<dbReference type="AlphaFoldDB" id="A0A8H6CV54"/>
<keyword evidence="1" id="KW-0472">Membrane</keyword>
<evidence type="ECO:0000313" key="3">
    <source>
        <dbReference type="Proteomes" id="UP000532311"/>
    </source>
</evidence>
<keyword evidence="1" id="KW-1133">Transmembrane helix</keyword>
<comment type="caution">
    <text evidence="2">The sequence shown here is derived from an EMBL/GenBank/DDBJ whole genome shotgun (WGS) entry which is preliminary data.</text>
</comment>
<feature type="transmembrane region" description="Helical" evidence="1">
    <location>
        <begin position="15"/>
        <end position="33"/>
    </location>
</feature>
<evidence type="ECO:0000256" key="1">
    <source>
        <dbReference type="SAM" id="Phobius"/>
    </source>
</evidence>